<protein>
    <submittedName>
        <fullName evidence="1">Uncharacterized protein</fullName>
    </submittedName>
</protein>
<evidence type="ECO:0000313" key="1">
    <source>
        <dbReference type="EMBL" id="KDP36539.1"/>
    </source>
</evidence>
<proteinExistence type="predicted"/>
<sequence>MGCPWVSTLKDRQPLVAQAWSMAQLGHAKAWGPEGKCSTGHAGVCTLKVRQPLVAQACSLARSGHASF</sequence>
<evidence type="ECO:0000313" key="2">
    <source>
        <dbReference type="Proteomes" id="UP000027138"/>
    </source>
</evidence>
<name>A0A067KXG1_JATCU</name>
<accession>A0A067KXG1</accession>
<reference evidence="1 2" key="1">
    <citation type="journal article" date="2014" name="PLoS ONE">
        <title>Global Analysis of Gene Expression Profiles in Physic Nut (Jatropha curcas L.) Seedlings Exposed to Salt Stress.</title>
        <authorList>
            <person name="Zhang L."/>
            <person name="Zhang C."/>
            <person name="Wu P."/>
            <person name="Chen Y."/>
            <person name="Li M."/>
            <person name="Jiang H."/>
            <person name="Wu G."/>
        </authorList>
    </citation>
    <scope>NUCLEOTIDE SEQUENCE [LARGE SCALE GENOMIC DNA]</scope>
    <source>
        <strain evidence="2">cv. GZQX0401</strain>
        <tissue evidence="1">Young leaves</tissue>
    </source>
</reference>
<keyword evidence="2" id="KW-1185">Reference proteome</keyword>
<organism evidence="1 2">
    <name type="scientific">Jatropha curcas</name>
    <name type="common">Barbados nut</name>
    <dbReference type="NCBI Taxonomy" id="180498"/>
    <lineage>
        <taxon>Eukaryota</taxon>
        <taxon>Viridiplantae</taxon>
        <taxon>Streptophyta</taxon>
        <taxon>Embryophyta</taxon>
        <taxon>Tracheophyta</taxon>
        <taxon>Spermatophyta</taxon>
        <taxon>Magnoliopsida</taxon>
        <taxon>eudicotyledons</taxon>
        <taxon>Gunneridae</taxon>
        <taxon>Pentapetalae</taxon>
        <taxon>rosids</taxon>
        <taxon>fabids</taxon>
        <taxon>Malpighiales</taxon>
        <taxon>Euphorbiaceae</taxon>
        <taxon>Crotonoideae</taxon>
        <taxon>Jatropheae</taxon>
        <taxon>Jatropha</taxon>
    </lineage>
</organism>
<dbReference type="EMBL" id="KK914428">
    <property type="protein sequence ID" value="KDP36539.1"/>
    <property type="molecule type" value="Genomic_DNA"/>
</dbReference>
<gene>
    <name evidence="1" type="ORF">JCGZ_08876</name>
</gene>
<dbReference type="Proteomes" id="UP000027138">
    <property type="component" value="Unassembled WGS sequence"/>
</dbReference>
<dbReference type="AlphaFoldDB" id="A0A067KXG1"/>